<feature type="compositionally biased region" description="Polar residues" evidence="1">
    <location>
        <begin position="217"/>
        <end position="228"/>
    </location>
</feature>
<feature type="compositionally biased region" description="Polar residues" evidence="1">
    <location>
        <begin position="256"/>
        <end position="270"/>
    </location>
</feature>
<feature type="region of interest" description="Disordered" evidence="1">
    <location>
        <begin position="213"/>
        <end position="234"/>
    </location>
</feature>
<keyword evidence="5" id="KW-1185">Reference proteome</keyword>
<feature type="signal peptide" evidence="2">
    <location>
        <begin position="1"/>
        <end position="27"/>
    </location>
</feature>
<feature type="compositionally biased region" description="Acidic residues" evidence="1">
    <location>
        <begin position="294"/>
        <end position="303"/>
    </location>
</feature>
<dbReference type="EMBL" id="AP026709">
    <property type="protein sequence ID" value="BDQ36564.1"/>
    <property type="molecule type" value="Genomic_DNA"/>
</dbReference>
<protein>
    <recommendedName>
        <fullName evidence="3">FecR protein domain-containing protein</fullName>
    </recommendedName>
</protein>
<reference evidence="4 5" key="1">
    <citation type="submission" date="2022-08" db="EMBL/GenBank/DDBJ databases">
        <title>Genome Sequence of the sulphate-reducing bacterium, Pseudodesulfovibrio sp. SYK.</title>
        <authorList>
            <person name="Kondo R."/>
            <person name="Kataoka T."/>
        </authorList>
    </citation>
    <scope>NUCLEOTIDE SEQUENCE [LARGE SCALE GENOMIC DNA]</scope>
    <source>
        <strain evidence="4 5">SYK</strain>
    </source>
</reference>
<dbReference type="PANTHER" id="PTHR38731">
    <property type="entry name" value="LIPL45-RELATED LIPOPROTEIN-RELATED"/>
    <property type="match status" value="1"/>
</dbReference>
<evidence type="ECO:0000256" key="1">
    <source>
        <dbReference type="SAM" id="MobiDB-lite"/>
    </source>
</evidence>
<feature type="chain" id="PRO_5045946657" description="FecR protein domain-containing protein" evidence="2">
    <location>
        <begin position="28"/>
        <end position="303"/>
    </location>
</feature>
<accession>A0ABN6S033</accession>
<evidence type="ECO:0000256" key="2">
    <source>
        <dbReference type="SAM" id="SignalP"/>
    </source>
</evidence>
<dbReference type="InterPro" id="IPR006860">
    <property type="entry name" value="FecR"/>
</dbReference>
<dbReference type="RefSeq" id="WP_281762458.1">
    <property type="nucleotide sequence ID" value="NZ_AP026709.1"/>
</dbReference>
<evidence type="ECO:0000313" key="5">
    <source>
        <dbReference type="Proteomes" id="UP001317742"/>
    </source>
</evidence>
<evidence type="ECO:0000313" key="4">
    <source>
        <dbReference type="EMBL" id="BDQ36564.1"/>
    </source>
</evidence>
<name>A0ABN6S033_9BACT</name>
<organism evidence="4 5">
    <name type="scientific">Pseudodesulfovibrio nedwellii</name>
    <dbReference type="NCBI Taxonomy" id="2973072"/>
    <lineage>
        <taxon>Bacteria</taxon>
        <taxon>Pseudomonadati</taxon>
        <taxon>Thermodesulfobacteriota</taxon>
        <taxon>Desulfovibrionia</taxon>
        <taxon>Desulfovibrionales</taxon>
        <taxon>Desulfovibrionaceae</taxon>
    </lineage>
</organism>
<dbReference type="PANTHER" id="PTHR38731:SF1">
    <property type="entry name" value="FECR PROTEIN DOMAIN-CONTAINING PROTEIN"/>
    <property type="match status" value="1"/>
</dbReference>
<feature type="domain" description="FecR protein" evidence="3">
    <location>
        <begin position="66"/>
        <end position="163"/>
    </location>
</feature>
<evidence type="ECO:0000259" key="3">
    <source>
        <dbReference type="Pfam" id="PF04773"/>
    </source>
</evidence>
<keyword evidence="2" id="KW-0732">Signal</keyword>
<sequence length="303" mass="31897">MKLVAKVQYLFFLVLLLVCSVPVLSFAADLPDAIGEVVSIMGTATATQPDGAMRTLDLNAPVRTKDVIKTGCKSNIEIVFKDDSVFSQGPDSSTSLDEFVYSATPSASKILLKAGVGTLRYVTGQVVKQNPDAFALVTPMTTIGIRGTEVFAELTKEQEEIGVLSIAPGHVVEVSTSKMQKTISRAGFSVKAAPDGGLNNPSPTAPETRTRVIKAAPQTTQGETSDAQSKTDKDRKINAFAAAISRSKGNLGGLNQHPNYGNLNNITLQKSAHKAAESDQSSNNGAGLGSDGPADVDDMYGDY</sequence>
<proteinExistence type="predicted"/>
<gene>
    <name evidence="4" type="ORF">SYK_09240</name>
</gene>
<dbReference type="Pfam" id="PF04773">
    <property type="entry name" value="FecR"/>
    <property type="match status" value="1"/>
</dbReference>
<dbReference type="Proteomes" id="UP001317742">
    <property type="component" value="Chromosome"/>
</dbReference>
<feature type="region of interest" description="Disordered" evidence="1">
    <location>
        <begin position="248"/>
        <end position="303"/>
    </location>
</feature>